<feature type="transmembrane region" description="Helical" evidence="5">
    <location>
        <begin position="166"/>
        <end position="185"/>
    </location>
</feature>
<dbReference type="GO" id="GO:0006874">
    <property type="term" value="P:intracellular calcium ion homeostasis"/>
    <property type="evidence" value="ECO:0007669"/>
    <property type="project" value="TreeGrafter"/>
</dbReference>
<sequence length="311" mass="31559">MSALGAIGSVLVGVALVVWGAERLVDGLLATAARIGISAFALTALLSGFEAENLAAGIAANLQRLPGAAAGTFLGGTTFLAIGVAGIGALAAPIRVQLPLRTLLYVAATLLLLLLLLGSDGRLSRIDGVLLLAWFAVAIVGFARGGERRDDPDDPVDAPRRGRVPGVVLLTSGLVVLTVGGALLGRGIRSAAQAFGVSATLLGNTVVAASVELEEVARVTVPSRRGRGDLAVANLLGTVIHFAAFNAGLIALIKPLTLDASSRALHLPVCVAATLLLCLMLKLRGGIGRWEGAMLLAAYVLYLALAVAFGS</sequence>
<dbReference type="Proteomes" id="UP000222056">
    <property type="component" value="Unassembled WGS sequence"/>
</dbReference>
<name>A0A1H6FL08_THEAL</name>
<evidence type="ECO:0000259" key="6">
    <source>
        <dbReference type="Pfam" id="PF01699"/>
    </source>
</evidence>
<evidence type="ECO:0000256" key="2">
    <source>
        <dbReference type="ARBA" id="ARBA00022692"/>
    </source>
</evidence>
<dbReference type="InterPro" id="IPR044880">
    <property type="entry name" value="NCX_ion-bd_dom_sf"/>
</dbReference>
<evidence type="ECO:0000256" key="4">
    <source>
        <dbReference type="ARBA" id="ARBA00023136"/>
    </source>
</evidence>
<evidence type="ECO:0000313" key="8">
    <source>
        <dbReference type="Proteomes" id="UP000222056"/>
    </source>
</evidence>
<protein>
    <submittedName>
        <fullName evidence="7">Cation:H+ antiporter</fullName>
    </submittedName>
</protein>
<feature type="transmembrane region" description="Helical" evidence="5">
    <location>
        <begin position="293"/>
        <end position="310"/>
    </location>
</feature>
<dbReference type="PANTHER" id="PTHR10846">
    <property type="entry name" value="SODIUM/POTASSIUM/CALCIUM EXCHANGER"/>
    <property type="match status" value="1"/>
</dbReference>
<feature type="transmembrane region" description="Helical" evidence="5">
    <location>
        <begin position="232"/>
        <end position="253"/>
    </location>
</feature>
<feature type="transmembrane region" description="Helical" evidence="5">
    <location>
        <begin position="129"/>
        <end position="146"/>
    </location>
</feature>
<dbReference type="Pfam" id="PF01699">
    <property type="entry name" value="Na_Ca_ex"/>
    <property type="match status" value="2"/>
</dbReference>
<accession>A0A1H6FL08</accession>
<feature type="domain" description="Sodium/calcium exchanger membrane region" evidence="6">
    <location>
        <begin position="167"/>
        <end position="306"/>
    </location>
</feature>
<keyword evidence="8" id="KW-1185">Reference proteome</keyword>
<dbReference type="RefSeq" id="WP_143038526.1">
    <property type="nucleotide sequence ID" value="NZ_FNWJ01000001.1"/>
</dbReference>
<dbReference type="AlphaFoldDB" id="A0A1H6FL08"/>
<keyword evidence="4 5" id="KW-0472">Membrane</keyword>
<feature type="transmembrane region" description="Helical" evidence="5">
    <location>
        <begin position="70"/>
        <end position="92"/>
    </location>
</feature>
<dbReference type="Gene3D" id="1.20.1420.30">
    <property type="entry name" value="NCX, central ion-binding region"/>
    <property type="match status" value="2"/>
</dbReference>
<gene>
    <name evidence="7" type="ORF">SAMN02745716_0331</name>
</gene>
<comment type="subcellular location">
    <subcellularLocation>
        <location evidence="1">Membrane</location>
        <topology evidence="1">Multi-pass membrane protein</topology>
    </subcellularLocation>
</comment>
<dbReference type="InterPro" id="IPR004481">
    <property type="entry name" value="K/Na/Ca-exchanger"/>
</dbReference>
<dbReference type="EMBL" id="FNWJ01000001">
    <property type="protein sequence ID" value="SEH10474.1"/>
    <property type="molecule type" value="Genomic_DNA"/>
</dbReference>
<evidence type="ECO:0000313" key="7">
    <source>
        <dbReference type="EMBL" id="SEH10474.1"/>
    </source>
</evidence>
<dbReference type="PANTHER" id="PTHR10846:SF8">
    <property type="entry name" value="INNER MEMBRANE PROTEIN YRBG"/>
    <property type="match status" value="1"/>
</dbReference>
<feature type="transmembrane region" description="Helical" evidence="5">
    <location>
        <begin position="265"/>
        <end position="281"/>
    </location>
</feature>
<feature type="transmembrane region" description="Helical" evidence="5">
    <location>
        <begin position="30"/>
        <end position="49"/>
    </location>
</feature>
<reference evidence="8" key="1">
    <citation type="submission" date="2016-10" db="EMBL/GenBank/DDBJ databases">
        <authorList>
            <person name="Varghese N."/>
            <person name="Submissions S."/>
        </authorList>
    </citation>
    <scope>NUCLEOTIDE SEQUENCE [LARGE SCALE GENOMIC DNA]</scope>
    <source>
        <strain evidence="8">ATCC 35263</strain>
    </source>
</reference>
<feature type="transmembrane region" description="Helical" evidence="5">
    <location>
        <begin position="98"/>
        <end position="117"/>
    </location>
</feature>
<dbReference type="OrthoDB" id="9794225at2"/>
<proteinExistence type="predicted"/>
<keyword evidence="3 5" id="KW-1133">Transmembrane helix</keyword>
<evidence type="ECO:0000256" key="5">
    <source>
        <dbReference type="SAM" id="Phobius"/>
    </source>
</evidence>
<evidence type="ECO:0000256" key="1">
    <source>
        <dbReference type="ARBA" id="ARBA00004141"/>
    </source>
</evidence>
<feature type="domain" description="Sodium/calcium exchanger membrane region" evidence="6">
    <location>
        <begin position="7"/>
        <end position="141"/>
    </location>
</feature>
<dbReference type="GO" id="GO:0005262">
    <property type="term" value="F:calcium channel activity"/>
    <property type="evidence" value="ECO:0007669"/>
    <property type="project" value="TreeGrafter"/>
</dbReference>
<organism evidence="7 8">
    <name type="scientific">Thermoleophilum album</name>
    <dbReference type="NCBI Taxonomy" id="29539"/>
    <lineage>
        <taxon>Bacteria</taxon>
        <taxon>Bacillati</taxon>
        <taxon>Actinomycetota</taxon>
        <taxon>Thermoleophilia</taxon>
        <taxon>Thermoleophilales</taxon>
        <taxon>Thermoleophilaceae</taxon>
        <taxon>Thermoleophilum</taxon>
    </lineage>
</organism>
<dbReference type="GO" id="GO:0008273">
    <property type="term" value="F:calcium, potassium:sodium antiporter activity"/>
    <property type="evidence" value="ECO:0007669"/>
    <property type="project" value="TreeGrafter"/>
</dbReference>
<dbReference type="InterPro" id="IPR004837">
    <property type="entry name" value="NaCa_Exmemb"/>
</dbReference>
<keyword evidence="2 5" id="KW-0812">Transmembrane</keyword>
<dbReference type="GO" id="GO:0005886">
    <property type="term" value="C:plasma membrane"/>
    <property type="evidence" value="ECO:0007669"/>
    <property type="project" value="TreeGrafter"/>
</dbReference>
<evidence type="ECO:0000256" key="3">
    <source>
        <dbReference type="ARBA" id="ARBA00022989"/>
    </source>
</evidence>